<proteinExistence type="predicted"/>
<dbReference type="EMBL" id="PVBT01000010">
    <property type="protein sequence ID" value="PRD49772.1"/>
    <property type="molecule type" value="Genomic_DNA"/>
</dbReference>
<protein>
    <submittedName>
        <fullName evidence="5">Mannitol dehydrogenase</fullName>
    </submittedName>
</protein>
<dbReference type="InterPro" id="IPR036291">
    <property type="entry name" value="NAD(P)-bd_dom_sf"/>
</dbReference>
<dbReference type="PROSITE" id="PS00974">
    <property type="entry name" value="MANNITOL_DHGENASE"/>
    <property type="match status" value="1"/>
</dbReference>
<dbReference type="SUPFAM" id="SSF51735">
    <property type="entry name" value="NAD(P)-binding Rossmann-fold domains"/>
    <property type="match status" value="1"/>
</dbReference>
<dbReference type="GO" id="GO:0019594">
    <property type="term" value="P:mannitol metabolic process"/>
    <property type="evidence" value="ECO:0007669"/>
    <property type="project" value="InterPro"/>
</dbReference>
<feature type="domain" description="Mannitol dehydrogenase C-terminal" evidence="4">
    <location>
        <begin position="287"/>
        <end position="476"/>
    </location>
</feature>
<dbReference type="Proteomes" id="UP000238563">
    <property type="component" value="Unassembled WGS sequence"/>
</dbReference>
<evidence type="ECO:0000259" key="3">
    <source>
        <dbReference type="Pfam" id="PF01232"/>
    </source>
</evidence>
<dbReference type="PRINTS" id="PR00084">
    <property type="entry name" value="MTLDHDRGNASE"/>
</dbReference>
<keyword evidence="6" id="KW-1185">Reference proteome</keyword>
<dbReference type="Pfam" id="PF08125">
    <property type="entry name" value="Mannitol_dh_C"/>
    <property type="match status" value="1"/>
</dbReference>
<dbReference type="OrthoDB" id="271711at2"/>
<dbReference type="InterPro" id="IPR023027">
    <property type="entry name" value="Mannitol_DH_CS"/>
</dbReference>
<evidence type="ECO:0000256" key="2">
    <source>
        <dbReference type="ARBA" id="ARBA00023027"/>
    </source>
</evidence>
<evidence type="ECO:0000259" key="4">
    <source>
        <dbReference type="Pfam" id="PF08125"/>
    </source>
</evidence>
<evidence type="ECO:0000313" key="6">
    <source>
        <dbReference type="Proteomes" id="UP000238563"/>
    </source>
</evidence>
<dbReference type="PANTHER" id="PTHR43362:SF1">
    <property type="entry name" value="MANNITOL DEHYDROGENASE 2-RELATED"/>
    <property type="match status" value="1"/>
</dbReference>
<keyword evidence="2" id="KW-0520">NAD</keyword>
<dbReference type="GO" id="GO:0016616">
    <property type="term" value="F:oxidoreductase activity, acting on the CH-OH group of donors, NAD or NADP as acceptor"/>
    <property type="evidence" value="ECO:0007669"/>
    <property type="project" value="TreeGrafter"/>
</dbReference>
<dbReference type="PANTHER" id="PTHR43362">
    <property type="entry name" value="MANNITOL DEHYDROGENASE DSF1-RELATED"/>
    <property type="match status" value="1"/>
</dbReference>
<dbReference type="AlphaFoldDB" id="A0A2S9JAH2"/>
<dbReference type="Gene3D" id="1.10.1040.10">
    <property type="entry name" value="N-(1-d-carboxylethyl)-l-norvaline Dehydrogenase, domain 2"/>
    <property type="match status" value="1"/>
</dbReference>
<dbReference type="InterPro" id="IPR013118">
    <property type="entry name" value="Mannitol_DH_C"/>
</dbReference>
<dbReference type="InterPro" id="IPR013328">
    <property type="entry name" value="6PGD_dom2"/>
</dbReference>
<dbReference type="InterPro" id="IPR000669">
    <property type="entry name" value="Mannitol_DH"/>
</dbReference>
<dbReference type="InterPro" id="IPR013131">
    <property type="entry name" value="Mannitol_DH_N"/>
</dbReference>
<sequence>MTVKLSKSALSQLPANVAVPGYRQDDLKAGIIHFGIGNFHRAHQAVYLDDLFNAGSDHDWAIVGAGVLASDETMRQKLKEQDWLTTVVEQDSGHRTARVTASMIDYLKPGETGNTIARLADPNIRIVSLTITEGGYFIDPASGVFNPQHPAIVADAADIGDPRTVFGLILAGLMRRRAEGTAPFTVMSCDNIPGNGHVTSDAVSGLAALVDADLAKWVKDNVAFPNSMVDRITPATSDRERGMLASDFGVEDNWPVFCEPFKQWVLEDHFPTGRPALEKVGVTFVQDVAPYELMKIRILNGGHATIAYPAALMDIHFVHEAMEEPLIRGFLGKLEREEIIPVLPPVPGITFEEYYDLIDRRFSNPKIGDTIQRLCQDGSNRQPKFILPTTADRLRAGKGITGLSLVSALWCRFCEGTTDSGKPTNYLDANAERLKVEAVKARSDPRAFLAMGDIFGDVGTSPVFAESFSRILKTLWDKGTRETLTLYLADKL</sequence>
<keyword evidence="1" id="KW-0560">Oxidoreductase</keyword>
<comment type="caution">
    <text evidence="5">The sequence shown here is derived from an EMBL/GenBank/DDBJ whole genome shotgun (WGS) entry which is preliminary data.</text>
</comment>
<dbReference type="RefSeq" id="WP_105738100.1">
    <property type="nucleotide sequence ID" value="NZ_PVBT01000010.1"/>
</dbReference>
<dbReference type="Gene3D" id="3.40.50.720">
    <property type="entry name" value="NAD(P)-binding Rossmann-like Domain"/>
    <property type="match status" value="1"/>
</dbReference>
<dbReference type="Pfam" id="PF01232">
    <property type="entry name" value="Mannitol_dh"/>
    <property type="match status" value="1"/>
</dbReference>
<evidence type="ECO:0000313" key="5">
    <source>
        <dbReference type="EMBL" id="PRD49772.1"/>
    </source>
</evidence>
<dbReference type="SUPFAM" id="SSF48179">
    <property type="entry name" value="6-phosphogluconate dehydrogenase C-terminal domain-like"/>
    <property type="match status" value="1"/>
</dbReference>
<dbReference type="InterPro" id="IPR050988">
    <property type="entry name" value="Mannitol_DH/Oxidoreductase"/>
</dbReference>
<accession>A0A2S9JAH2</accession>
<gene>
    <name evidence="5" type="ORF">C5750_25495</name>
</gene>
<name>A0A2S9JAH2_9HYPH</name>
<dbReference type="InterPro" id="IPR008927">
    <property type="entry name" value="6-PGluconate_DH-like_C_sf"/>
</dbReference>
<evidence type="ECO:0000256" key="1">
    <source>
        <dbReference type="ARBA" id="ARBA00023002"/>
    </source>
</evidence>
<organism evidence="5 6">
    <name type="scientific">Phyllobacterium myrsinacearum</name>
    <dbReference type="NCBI Taxonomy" id="28101"/>
    <lineage>
        <taxon>Bacteria</taxon>
        <taxon>Pseudomonadati</taxon>
        <taxon>Pseudomonadota</taxon>
        <taxon>Alphaproteobacteria</taxon>
        <taxon>Hyphomicrobiales</taxon>
        <taxon>Phyllobacteriaceae</taxon>
        <taxon>Phyllobacterium</taxon>
    </lineage>
</organism>
<reference evidence="5 6" key="1">
    <citation type="submission" date="2018-02" db="EMBL/GenBank/DDBJ databases">
        <title>The draft genome of Phyllobacterium myrsinacearum DSM5892.</title>
        <authorList>
            <person name="Li L."/>
            <person name="Liu L."/>
            <person name="Zhang X."/>
            <person name="Wang T."/>
        </authorList>
    </citation>
    <scope>NUCLEOTIDE SEQUENCE [LARGE SCALE GENOMIC DNA]</scope>
    <source>
        <strain evidence="5 6">DSM 5892</strain>
    </source>
</reference>
<feature type="domain" description="Mannitol dehydrogenase N-terminal" evidence="3">
    <location>
        <begin position="30"/>
        <end position="279"/>
    </location>
</feature>